<accession>A0ABP9X809</accession>
<keyword evidence="2" id="KW-1185">Reference proteome</keyword>
<dbReference type="RefSeq" id="WP_345725078.1">
    <property type="nucleotide sequence ID" value="NZ_BAABRU010000059.1"/>
</dbReference>
<dbReference type="EMBL" id="BAABRU010000059">
    <property type="protein sequence ID" value="GAA5531527.1"/>
    <property type="molecule type" value="Genomic_DNA"/>
</dbReference>
<dbReference type="Proteomes" id="UP001428290">
    <property type="component" value="Unassembled WGS sequence"/>
</dbReference>
<organism evidence="1 2">
    <name type="scientific">Herpetosiphon gulosus</name>
    <dbReference type="NCBI Taxonomy" id="1973496"/>
    <lineage>
        <taxon>Bacteria</taxon>
        <taxon>Bacillati</taxon>
        <taxon>Chloroflexota</taxon>
        <taxon>Chloroflexia</taxon>
        <taxon>Herpetosiphonales</taxon>
        <taxon>Herpetosiphonaceae</taxon>
        <taxon>Herpetosiphon</taxon>
    </lineage>
</organism>
<protein>
    <submittedName>
        <fullName evidence="1">Uncharacterized protein</fullName>
    </submittedName>
</protein>
<evidence type="ECO:0000313" key="1">
    <source>
        <dbReference type="EMBL" id="GAA5531527.1"/>
    </source>
</evidence>
<evidence type="ECO:0000313" key="2">
    <source>
        <dbReference type="Proteomes" id="UP001428290"/>
    </source>
</evidence>
<proteinExistence type="predicted"/>
<sequence length="207" mass="22870">MIAAEHSQSLIAADKVVLVIGFGESYTGPHMAPDKKYYIRAGAHSGATGHFLVEAIRARRGIQMPMLRSLLRLHERKPQIIELVVTPLSDAPALNVSLTFNPFPKIIERHFKERFPVRIPVIDRANPFVMDLSTFGGNTAVFGANPVFLHLEYDDIVGRHYTDQQVIDASNGIGPLKIGDEMSEKVHSALKDIANELAKLGKALPNR</sequence>
<name>A0ABP9X809_9CHLR</name>
<gene>
    <name evidence="1" type="ORF">Hgul01_05352</name>
</gene>
<reference evidence="1 2" key="1">
    <citation type="submission" date="2024-02" db="EMBL/GenBank/DDBJ databases">
        <title>Herpetosiphon gulosus NBRC 112829.</title>
        <authorList>
            <person name="Ichikawa N."/>
            <person name="Katano-Makiyama Y."/>
            <person name="Hidaka K."/>
        </authorList>
    </citation>
    <scope>NUCLEOTIDE SEQUENCE [LARGE SCALE GENOMIC DNA]</scope>
    <source>
        <strain evidence="1 2">NBRC 112829</strain>
    </source>
</reference>
<comment type="caution">
    <text evidence="1">The sequence shown here is derived from an EMBL/GenBank/DDBJ whole genome shotgun (WGS) entry which is preliminary data.</text>
</comment>